<proteinExistence type="predicted"/>
<dbReference type="EMBL" id="JAKELL010000046">
    <property type="protein sequence ID" value="KAH8987600.1"/>
    <property type="molecule type" value="Genomic_DNA"/>
</dbReference>
<accession>A0AAD4LGE5</accession>
<name>A0AAD4LGE5_9AGAM</name>
<comment type="caution">
    <text evidence="1">The sequence shown here is derived from an EMBL/GenBank/DDBJ whole genome shotgun (WGS) entry which is preliminary data.</text>
</comment>
<gene>
    <name evidence="1" type="ORF">EDB92DRAFT_1112066</name>
</gene>
<keyword evidence="2" id="KW-1185">Reference proteome</keyword>
<protein>
    <submittedName>
        <fullName evidence="1">Uncharacterized protein</fullName>
    </submittedName>
</protein>
<dbReference type="AlphaFoldDB" id="A0AAD4LGE5"/>
<dbReference type="Proteomes" id="UP001201163">
    <property type="component" value="Unassembled WGS sequence"/>
</dbReference>
<reference evidence="1" key="1">
    <citation type="submission" date="2022-01" db="EMBL/GenBank/DDBJ databases">
        <title>Comparative genomics reveals a dynamic genome evolution in the ectomycorrhizal milk-cap (Lactarius) mushrooms.</title>
        <authorList>
            <consortium name="DOE Joint Genome Institute"/>
            <person name="Lebreton A."/>
            <person name="Tang N."/>
            <person name="Kuo A."/>
            <person name="LaButti K."/>
            <person name="Drula E."/>
            <person name="Barry K."/>
            <person name="Clum A."/>
            <person name="Lipzen A."/>
            <person name="Mousain D."/>
            <person name="Ng V."/>
            <person name="Wang R."/>
            <person name="Wang X."/>
            <person name="Dai Y."/>
            <person name="Henrissat B."/>
            <person name="Grigoriev I.V."/>
            <person name="Guerin-Laguette A."/>
            <person name="Yu F."/>
            <person name="Martin F.M."/>
        </authorList>
    </citation>
    <scope>NUCLEOTIDE SEQUENCE</scope>
    <source>
        <strain evidence="1">QP</strain>
    </source>
</reference>
<organism evidence="1 2">
    <name type="scientific">Lactarius akahatsu</name>
    <dbReference type="NCBI Taxonomy" id="416441"/>
    <lineage>
        <taxon>Eukaryota</taxon>
        <taxon>Fungi</taxon>
        <taxon>Dikarya</taxon>
        <taxon>Basidiomycota</taxon>
        <taxon>Agaricomycotina</taxon>
        <taxon>Agaricomycetes</taxon>
        <taxon>Russulales</taxon>
        <taxon>Russulaceae</taxon>
        <taxon>Lactarius</taxon>
    </lineage>
</organism>
<evidence type="ECO:0000313" key="2">
    <source>
        <dbReference type="Proteomes" id="UP001201163"/>
    </source>
</evidence>
<sequence>MRLVPSFAIVTAIAHSLTAFGALYVITPTTQSVCHGGKPCLVQWLDDGQNPLLATMGPCHVGLFSGNEKLIQQIEPVDVSTSHSLTFNPSPNAGPNSST</sequence>
<evidence type="ECO:0000313" key="1">
    <source>
        <dbReference type="EMBL" id="KAH8987600.1"/>
    </source>
</evidence>